<dbReference type="PATRIC" id="fig|1178515.4.peg.1714"/>
<evidence type="ECO:0000256" key="11">
    <source>
        <dbReference type="RuleBase" id="RU004253"/>
    </source>
</evidence>
<feature type="binding site" evidence="9">
    <location>
        <position position="120"/>
    </location>
    <ligand>
        <name>4-amino-2-methyl-5-(diphosphooxymethyl)pyrimidine</name>
        <dbReference type="ChEBI" id="CHEBI:57841"/>
    </ligand>
</feature>
<dbReference type="PANTHER" id="PTHR20857:SF15">
    <property type="entry name" value="THIAMINE-PHOSPHATE SYNTHASE"/>
    <property type="match status" value="1"/>
</dbReference>
<evidence type="ECO:0000256" key="4">
    <source>
        <dbReference type="ARBA" id="ARBA00022842"/>
    </source>
</evidence>
<feature type="binding site" evidence="9">
    <location>
        <begin position="198"/>
        <end position="199"/>
    </location>
    <ligand>
        <name>2-[(2R,5Z)-2-carboxy-4-methylthiazol-5(2H)-ylidene]ethyl phosphate</name>
        <dbReference type="ChEBI" id="CHEBI:62899"/>
    </ligand>
</feature>
<gene>
    <name evidence="9 13" type="primary">thiE</name>
    <name evidence="13" type="ORF">SY83_08600</name>
</gene>
<evidence type="ECO:0000256" key="2">
    <source>
        <dbReference type="ARBA" id="ARBA00022679"/>
    </source>
</evidence>
<dbReference type="Pfam" id="PF02581">
    <property type="entry name" value="TMP-TENI"/>
    <property type="match status" value="1"/>
</dbReference>
<dbReference type="OrthoDB" id="9812206at2"/>
<evidence type="ECO:0000256" key="9">
    <source>
        <dbReference type="HAMAP-Rule" id="MF_00097"/>
    </source>
</evidence>
<dbReference type="NCBIfam" id="TIGR00693">
    <property type="entry name" value="thiE"/>
    <property type="match status" value="1"/>
</dbReference>
<comment type="pathway">
    <text evidence="1 9 11">Cofactor biosynthesis; thiamine diphosphate biosynthesis; thiamine phosphate from 4-amino-2-methyl-5-diphosphomethylpyrimidine and 4-methyl-5-(2-phosphoethyl)-thiazole: step 1/1.</text>
</comment>
<evidence type="ECO:0000256" key="3">
    <source>
        <dbReference type="ARBA" id="ARBA00022723"/>
    </source>
</evidence>
<protein>
    <recommendedName>
        <fullName evidence="9">Thiamine-phosphate synthase</fullName>
        <shortName evidence="9">TP synthase</shortName>
        <shortName evidence="9">TPS</shortName>
        <ecNumber evidence="9">2.5.1.3</ecNumber>
    </recommendedName>
    <alternativeName>
        <fullName evidence="9">Thiamine-phosphate pyrophosphorylase</fullName>
        <shortName evidence="9">TMP pyrophosphorylase</shortName>
        <shortName evidence="9">TMP-PPase</shortName>
    </alternativeName>
</protein>
<dbReference type="GO" id="GO:0009229">
    <property type="term" value="P:thiamine diphosphate biosynthetic process"/>
    <property type="evidence" value="ECO:0007669"/>
    <property type="project" value="UniProtKB-UniRule"/>
</dbReference>
<dbReference type="AlphaFoldDB" id="A0A172THI7"/>
<comment type="catalytic activity">
    <reaction evidence="7 9 10">
        <text>2-(2-carboxy-4-methylthiazol-5-yl)ethyl phosphate + 4-amino-2-methyl-5-(diphosphooxymethyl)pyrimidine + 2 H(+) = thiamine phosphate + CO2 + diphosphate</text>
        <dbReference type="Rhea" id="RHEA:47848"/>
        <dbReference type="ChEBI" id="CHEBI:15378"/>
        <dbReference type="ChEBI" id="CHEBI:16526"/>
        <dbReference type="ChEBI" id="CHEBI:33019"/>
        <dbReference type="ChEBI" id="CHEBI:37575"/>
        <dbReference type="ChEBI" id="CHEBI:57841"/>
        <dbReference type="ChEBI" id="CHEBI:62890"/>
        <dbReference type="EC" id="2.5.1.3"/>
    </reaction>
</comment>
<evidence type="ECO:0000256" key="8">
    <source>
        <dbReference type="ARBA" id="ARBA00047883"/>
    </source>
</evidence>
<sequence>MSRALPPAAVRRMLPLYFVAGTGNTGGELALLRTLAAALEGGISAFQLREKGPGALLGRARFALALGLREQCRRRGVPFIVNDDVELALAVEADGVHVGQEDAPAAEVRRRLGARLLGVSVHTVDEARRAAAAGADYIGCGPMYATASKPDARAVAGPALVRQLRAAGITLPLVGIGGITSENAASVTAAGADGVAVISAISGASDPRAAAVLLKQAAMSINS</sequence>
<evidence type="ECO:0000256" key="10">
    <source>
        <dbReference type="RuleBase" id="RU003826"/>
    </source>
</evidence>
<dbReference type="HAMAP" id="MF_00097">
    <property type="entry name" value="TMP_synthase"/>
    <property type="match status" value="1"/>
</dbReference>
<keyword evidence="14" id="KW-1185">Reference proteome</keyword>
<dbReference type="InterPro" id="IPR013785">
    <property type="entry name" value="Aldolase_TIM"/>
</dbReference>
<accession>A0A172THI7</accession>
<evidence type="ECO:0000256" key="6">
    <source>
        <dbReference type="ARBA" id="ARBA00047334"/>
    </source>
</evidence>
<feature type="binding site" evidence="9">
    <location>
        <position position="83"/>
    </location>
    <ligand>
        <name>Mg(2+)</name>
        <dbReference type="ChEBI" id="CHEBI:18420"/>
    </ligand>
</feature>
<feature type="binding site" evidence="9">
    <location>
        <position position="178"/>
    </location>
    <ligand>
        <name>2-[(2R,5Z)-2-carboxy-4-methylthiazol-5(2H)-ylidene]ethyl phosphate</name>
        <dbReference type="ChEBI" id="CHEBI:62899"/>
    </ligand>
</feature>
<dbReference type="GO" id="GO:0004789">
    <property type="term" value="F:thiamine-phosphate diphosphorylase activity"/>
    <property type="evidence" value="ECO:0007669"/>
    <property type="project" value="UniProtKB-UniRule"/>
</dbReference>
<comment type="similarity">
    <text evidence="9 10">Belongs to the thiamine-phosphate synthase family.</text>
</comment>
<evidence type="ECO:0000256" key="5">
    <source>
        <dbReference type="ARBA" id="ARBA00022977"/>
    </source>
</evidence>
<dbReference type="PANTHER" id="PTHR20857">
    <property type="entry name" value="THIAMINE-PHOSPHATE PYROPHOSPHORYLASE"/>
    <property type="match status" value="1"/>
</dbReference>
<organism evidence="13 14">
    <name type="scientific">Paenibacillus swuensis</name>
    <dbReference type="NCBI Taxonomy" id="1178515"/>
    <lineage>
        <taxon>Bacteria</taxon>
        <taxon>Bacillati</taxon>
        <taxon>Bacillota</taxon>
        <taxon>Bacilli</taxon>
        <taxon>Bacillales</taxon>
        <taxon>Paenibacillaceae</taxon>
        <taxon>Paenibacillus</taxon>
    </lineage>
</organism>
<keyword evidence="4 9" id="KW-0460">Magnesium</keyword>
<keyword evidence="3 9" id="KW-0479">Metal-binding</keyword>
<dbReference type="STRING" id="1178515.SY83_08600"/>
<dbReference type="Proteomes" id="UP000076927">
    <property type="component" value="Chromosome"/>
</dbReference>
<evidence type="ECO:0000259" key="12">
    <source>
        <dbReference type="Pfam" id="PF02581"/>
    </source>
</evidence>
<dbReference type="Gene3D" id="3.20.20.70">
    <property type="entry name" value="Aldolase class I"/>
    <property type="match status" value="1"/>
</dbReference>
<evidence type="ECO:0000256" key="7">
    <source>
        <dbReference type="ARBA" id="ARBA00047851"/>
    </source>
</evidence>
<dbReference type="GO" id="GO:0009228">
    <property type="term" value="P:thiamine biosynthetic process"/>
    <property type="evidence" value="ECO:0007669"/>
    <property type="project" value="UniProtKB-KW"/>
</dbReference>
<comment type="catalytic activity">
    <reaction evidence="8 9 10">
        <text>2-[(2R,5Z)-2-carboxy-4-methylthiazol-5(2H)-ylidene]ethyl phosphate + 4-amino-2-methyl-5-(diphosphooxymethyl)pyrimidine + 2 H(+) = thiamine phosphate + CO2 + diphosphate</text>
        <dbReference type="Rhea" id="RHEA:47844"/>
        <dbReference type="ChEBI" id="CHEBI:15378"/>
        <dbReference type="ChEBI" id="CHEBI:16526"/>
        <dbReference type="ChEBI" id="CHEBI:33019"/>
        <dbReference type="ChEBI" id="CHEBI:37575"/>
        <dbReference type="ChEBI" id="CHEBI:57841"/>
        <dbReference type="ChEBI" id="CHEBI:62899"/>
        <dbReference type="EC" id="2.5.1.3"/>
    </reaction>
</comment>
<feature type="binding site" evidence="9">
    <location>
        <position position="82"/>
    </location>
    <ligand>
        <name>4-amino-2-methyl-5-(diphosphooxymethyl)pyrimidine</name>
        <dbReference type="ChEBI" id="CHEBI:57841"/>
    </ligand>
</feature>
<feature type="binding site" evidence="9">
    <location>
        <begin position="47"/>
        <end position="51"/>
    </location>
    <ligand>
        <name>4-amino-2-methyl-5-(diphosphooxymethyl)pyrimidine</name>
        <dbReference type="ChEBI" id="CHEBI:57841"/>
    </ligand>
</feature>
<evidence type="ECO:0000313" key="14">
    <source>
        <dbReference type="Proteomes" id="UP000076927"/>
    </source>
</evidence>
<feature type="binding site" evidence="9">
    <location>
        <begin position="146"/>
        <end position="148"/>
    </location>
    <ligand>
        <name>2-[(2R,5Z)-2-carboxy-4-methylthiazol-5(2H)-ylidene]ethyl phosphate</name>
        <dbReference type="ChEBI" id="CHEBI:62899"/>
    </ligand>
</feature>
<reference evidence="13 14" key="1">
    <citation type="submission" date="2015-01" db="EMBL/GenBank/DDBJ databases">
        <title>Paenibacillus swuensis/DY6/whole genome sequencing.</title>
        <authorList>
            <person name="Kim M.K."/>
            <person name="Srinivasan S."/>
            <person name="Lee J.-J."/>
        </authorList>
    </citation>
    <scope>NUCLEOTIDE SEQUENCE [LARGE SCALE GENOMIC DNA]</scope>
    <source>
        <strain evidence="13 14">DY6</strain>
    </source>
</reference>
<evidence type="ECO:0000313" key="13">
    <source>
        <dbReference type="EMBL" id="ANE46327.1"/>
    </source>
</evidence>
<dbReference type="FunFam" id="3.20.20.70:FF:000096">
    <property type="entry name" value="Thiamine-phosphate synthase"/>
    <property type="match status" value="1"/>
</dbReference>
<comment type="function">
    <text evidence="9">Condenses 4-methyl-5-(beta-hydroxyethyl)thiazole monophosphate (THZ-P) and 2-methyl-4-amino-5-hydroxymethyl pyrimidine pyrophosphate (HMP-PP) to form thiamine monophosphate (TMP).</text>
</comment>
<dbReference type="InterPro" id="IPR022998">
    <property type="entry name" value="ThiamineP_synth_TenI"/>
</dbReference>
<comment type="catalytic activity">
    <reaction evidence="6 9 10">
        <text>4-methyl-5-(2-phosphooxyethyl)-thiazole + 4-amino-2-methyl-5-(diphosphooxymethyl)pyrimidine + H(+) = thiamine phosphate + diphosphate</text>
        <dbReference type="Rhea" id="RHEA:22328"/>
        <dbReference type="ChEBI" id="CHEBI:15378"/>
        <dbReference type="ChEBI" id="CHEBI:33019"/>
        <dbReference type="ChEBI" id="CHEBI:37575"/>
        <dbReference type="ChEBI" id="CHEBI:57841"/>
        <dbReference type="ChEBI" id="CHEBI:58296"/>
        <dbReference type="EC" id="2.5.1.3"/>
    </reaction>
</comment>
<keyword evidence="2 9" id="KW-0808">Transferase</keyword>
<dbReference type="GO" id="GO:0005737">
    <property type="term" value="C:cytoplasm"/>
    <property type="evidence" value="ECO:0007669"/>
    <property type="project" value="TreeGrafter"/>
</dbReference>
<proteinExistence type="inferred from homology"/>
<feature type="domain" description="Thiamine phosphate synthase/TenI" evidence="12">
    <location>
        <begin position="16"/>
        <end position="201"/>
    </location>
</feature>
<dbReference type="RefSeq" id="WP_068605867.1">
    <property type="nucleotide sequence ID" value="NZ_CP011388.1"/>
</dbReference>
<feature type="binding site" evidence="9">
    <location>
        <position position="149"/>
    </location>
    <ligand>
        <name>4-amino-2-methyl-5-(diphosphooxymethyl)pyrimidine</name>
        <dbReference type="ChEBI" id="CHEBI:57841"/>
    </ligand>
</feature>
<comment type="cofactor">
    <cofactor evidence="9">
        <name>Mg(2+)</name>
        <dbReference type="ChEBI" id="CHEBI:18420"/>
    </cofactor>
    <text evidence="9">Binds 1 Mg(2+) ion per subunit.</text>
</comment>
<name>A0A172THI7_9BACL</name>
<dbReference type="KEGG" id="pswu:SY83_08600"/>
<dbReference type="GO" id="GO:0000287">
    <property type="term" value="F:magnesium ion binding"/>
    <property type="evidence" value="ECO:0007669"/>
    <property type="project" value="UniProtKB-UniRule"/>
</dbReference>
<evidence type="ECO:0000256" key="1">
    <source>
        <dbReference type="ARBA" id="ARBA00005165"/>
    </source>
</evidence>
<dbReference type="CDD" id="cd00564">
    <property type="entry name" value="TMP_TenI"/>
    <property type="match status" value="1"/>
</dbReference>
<dbReference type="InterPro" id="IPR036206">
    <property type="entry name" value="ThiamineP_synth_sf"/>
</dbReference>
<dbReference type="InterPro" id="IPR034291">
    <property type="entry name" value="TMP_synthase"/>
</dbReference>
<dbReference type="EMBL" id="CP011388">
    <property type="protein sequence ID" value="ANE46327.1"/>
    <property type="molecule type" value="Genomic_DNA"/>
</dbReference>
<keyword evidence="5 9" id="KW-0784">Thiamine biosynthesis</keyword>
<dbReference type="EC" id="2.5.1.3" evidence="9"/>
<dbReference type="UniPathway" id="UPA00060">
    <property type="reaction ID" value="UER00141"/>
</dbReference>
<dbReference type="SUPFAM" id="SSF51391">
    <property type="entry name" value="Thiamin phosphate synthase"/>
    <property type="match status" value="1"/>
</dbReference>
<feature type="binding site" evidence="9">
    <location>
        <position position="102"/>
    </location>
    <ligand>
        <name>Mg(2+)</name>
        <dbReference type="ChEBI" id="CHEBI:18420"/>
    </ligand>
</feature>